<comment type="caution">
    <text evidence="8">The sequence shown here is derived from an EMBL/GenBank/DDBJ whole genome shotgun (WGS) entry which is preliminary data.</text>
</comment>
<feature type="transmembrane region" description="Helical" evidence="6">
    <location>
        <begin position="171"/>
        <end position="190"/>
    </location>
</feature>
<evidence type="ECO:0000256" key="2">
    <source>
        <dbReference type="ARBA" id="ARBA00022448"/>
    </source>
</evidence>
<evidence type="ECO:0000313" key="9">
    <source>
        <dbReference type="Proteomes" id="UP001065549"/>
    </source>
</evidence>
<feature type="transmembrane region" description="Helical" evidence="6">
    <location>
        <begin position="106"/>
        <end position="126"/>
    </location>
</feature>
<feature type="transmembrane region" description="Helical" evidence="6">
    <location>
        <begin position="296"/>
        <end position="316"/>
    </location>
</feature>
<name>A0A9J6QXL4_9FIRM</name>
<keyword evidence="9" id="KW-1185">Reference proteome</keyword>
<dbReference type="PANTHER" id="PTHR11360">
    <property type="entry name" value="MONOCARBOXYLATE TRANSPORTER"/>
    <property type="match status" value="1"/>
</dbReference>
<evidence type="ECO:0000256" key="5">
    <source>
        <dbReference type="ARBA" id="ARBA00023136"/>
    </source>
</evidence>
<accession>A0A9J6QXL4</accession>
<dbReference type="InterPro" id="IPR036259">
    <property type="entry name" value="MFS_trans_sf"/>
</dbReference>
<feature type="transmembrane region" description="Helical" evidence="6">
    <location>
        <begin position="53"/>
        <end position="70"/>
    </location>
</feature>
<dbReference type="PROSITE" id="PS50850">
    <property type="entry name" value="MFS"/>
    <property type="match status" value="1"/>
</dbReference>
<feature type="transmembrane region" description="Helical" evidence="6">
    <location>
        <begin position="138"/>
        <end position="159"/>
    </location>
</feature>
<gene>
    <name evidence="8" type="ORF">OBO34_18055</name>
</gene>
<feature type="transmembrane region" description="Helical" evidence="6">
    <location>
        <begin position="82"/>
        <end position="100"/>
    </location>
</feature>
<feature type="domain" description="Major facilitator superfamily (MFS) profile" evidence="7">
    <location>
        <begin position="15"/>
        <end position="413"/>
    </location>
</feature>
<dbReference type="GO" id="GO:0022857">
    <property type="term" value="F:transmembrane transporter activity"/>
    <property type="evidence" value="ECO:0007669"/>
    <property type="project" value="InterPro"/>
</dbReference>
<dbReference type="EMBL" id="JAOSHN010000008">
    <property type="protein sequence ID" value="MCU7380238.1"/>
    <property type="molecule type" value="Genomic_DNA"/>
</dbReference>
<dbReference type="AlphaFoldDB" id="A0A9J6QXL4"/>
<dbReference type="InterPro" id="IPR020846">
    <property type="entry name" value="MFS_dom"/>
</dbReference>
<evidence type="ECO:0000259" key="7">
    <source>
        <dbReference type="PROSITE" id="PS50850"/>
    </source>
</evidence>
<reference evidence="8" key="1">
    <citation type="submission" date="2022-09" db="EMBL/GenBank/DDBJ databases">
        <title>Culturomic study of gut microbiota in children with autism spectrum disorder.</title>
        <authorList>
            <person name="Efimov B.A."/>
            <person name="Chaplin A.V."/>
            <person name="Sokolova S.R."/>
            <person name="Pikina A.P."/>
            <person name="Korzhanova M."/>
            <person name="Belova V."/>
            <person name="Korostin D."/>
        </authorList>
    </citation>
    <scope>NUCLEOTIDE SEQUENCE</scope>
    <source>
        <strain evidence="8">ASD5510</strain>
    </source>
</reference>
<proteinExistence type="predicted"/>
<keyword evidence="4 6" id="KW-1133">Transmembrane helix</keyword>
<keyword evidence="2" id="KW-0813">Transport</keyword>
<feature type="transmembrane region" description="Helical" evidence="6">
    <location>
        <begin position="390"/>
        <end position="411"/>
    </location>
</feature>
<feature type="transmembrane region" description="Helical" evidence="6">
    <location>
        <begin position="270"/>
        <end position="289"/>
    </location>
</feature>
<dbReference type="SUPFAM" id="SSF103473">
    <property type="entry name" value="MFS general substrate transporter"/>
    <property type="match status" value="1"/>
</dbReference>
<evidence type="ECO:0000256" key="6">
    <source>
        <dbReference type="SAM" id="Phobius"/>
    </source>
</evidence>
<dbReference type="InterPro" id="IPR011701">
    <property type="entry name" value="MFS"/>
</dbReference>
<protein>
    <submittedName>
        <fullName evidence="8">MFS transporter</fullName>
    </submittedName>
</protein>
<evidence type="ECO:0000313" key="8">
    <source>
        <dbReference type="EMBL" id="MCU7380238.1"/>
    </source>
</evidence>
<dbReference type="InterPro" id="IPR050327">
    <property type="entry name" value="Proton-linked_MCT"/>
</dbReference>
<feature type="transmembrane region" description="Helical" evidence="6">
    <location>
        <begin position="357"/>
        <end position="378"/>
    </location>
</feature>
<dbReference type="Gene3D" id="1.20.1250.20">
    <property type="entry name" value="MFS general substrate transporter like domains"/>
    <property type="match status" value="1"/>
</dbReference>
<dbReference type="RefSeq" id="WP_148398813.1">
    <property type="nucleotide sequence ID" value="NZ_JAJAGH010000012.1"/>
</dbReference>
<dbReference type="PANTHER" id="PTHR11360:SF317">
    <property type="entry name" value="MAJOR FACILITATOR SUPERFAMILY (MFS) PROFILE DOMAIN-CONTAINING PROTEIN-RELATED"/>
    <property type="match status" value="1"/>
</dbReference>
<dbReference type="Pfam" id="PF07690">
    <property type="entry name" value="MFS_1"/>
    <property type="match status" value="1"/>
</dbReference>
<keyword evidence="5 6" id="KW-0472">Membrane</keyword>
<evidence type="ECO:0000256" key="1">
    <source>
        <dbReference type="ARBA" id="ARBA00004651"/>
    </source>
</evidence>
<feature type="transmembrane region" description="Helical" evidence="6">
    <location>
        <begin position="322"/>
        <end position="345"/>
    </location>
</feature>
<evidence type="ECO:0000256" key="4">
    <source>
        <dbReference type="ARBA" id="ARBA00022989"/>
    </source>
</evidence>
<keyword evidence="3 6" id="KW-0812">Transmembrane</keyword>
<feature type="transmembrane region" description="Helical" evidence="6">
    <location>
        <begin position="232"/>
        <end position="250"/>
    </location>
</feature>
<dbReference type="Proteomes" id="UP001065549">
    <property type="component" value="Unassembled WGS sequence"/>
</dbReference>
<comment type="subcellular location">
    <subcellularLocation>
        <location evidence="1">Cell membrane</location>
        <topology evidence="1">Multi-pass membrane protein</topology>
    </subcellularLocation>
</comment>
<evidence type="ECO:0000256" key="3">
    <source>
        <dbReference type="ARBA" id="ARBA00022692"/>
    </source>
</evidence>
<sequence>MKMQMSTKNFDKTRWVALAAALLLMSTLGIGYIWSLLVEPMIELRGATDAGMASIYTALTLTGALMTLIGGKCVDKFGGTKVILSAIIAFAVGELMCALLDGVAGFAAAEVIFLSWQQAVVYIAVYDNVIKMFPDWKGLAVAITCTGIPIGGVYLPPLVQKLIDTVGFDMQFVFVGLILTAIGVISIIFFPNAPQDYIPAGYDTPDYGEDNAAEEDGKFVQKDWKGMLKDPAFYVVFIAPILGSSTYMLLTYQLSWIAQDMLPITAMQSAFLVSGVSVVGIICGIVGPIGDRLNRLLVSVVLFGVGTVCVAGLIFAGDHGVIWFTVCAFAFCFCFGGFATIHPVVVSDLFGSKNFGFNYSICYQSILIASALSPWLGVLGGTDTGDYTKTFTVCTIMCGIGFILMVVLYLMRRNNVEPQIRKVKKAA</sequence>
<organism evidence="8 9">
    <name type="scientific">Hominibacterium faecale</name>
    <dbReference type="NCBI Taxonomy" id="2839743"/>
    <lineage>
        <taxon>Bacteria</taxon>
        <taxon>Bacillati</taxon>
        <taxon>Bacillota</taxon>
        <taxon>Clostridia</taxon>
        <taxon>Peptostreptococcales</taxon>
        <taxon>Anaerovoracaceae</taxon>
        <taxon>Hominibacterium</taxon>
    </lineage>
</organism>
<dbReference type="GO" id="GO:0005886">
    <property type="term" value="C:plasma membrane"/>
    <property type="evidence" value="ECO:0007669"/>
    <property type="project" value="UniProtKB-SubCell"/>
</dbReference>